<evidence type="ECO:0000256" key="1">
    <source>
        <dbReference type="SAM" id="MobiDB-lite"/>
    </source>
</evidence>
<protein>
    <submittedName>
        <fullName evidence="2">Uncharacterized protein</fullName>
    </submittedName>
</protein>
<feature type="region of interest" description="Disordered" evidence="1">
    <location>
        <begin position="220"/>
        <end position="249"/>
    </location>
</feature>
<feature type="region of interest" description="Disordered" evidence="1">
    <location>
        <begin position="139"/>
        <end position="166"/>
    </location>
</feature>
<dbReference type="EMBL" id="LZSY01000170">
    <property type="protein sequence ID" value="OBB83323.1"/>
    <property type="molecule type" value="Genomic_DNA"/>
</dbReference>
<organism evidence="2 3">
    <name type="scientific">Mycolicibacterium peregrinum</name>
    <name type="common">Mycobacterium peregrinum</name>
    <dbReference type="NCBI Taxonomy" id="43304"/>
    <lineage>
        <taxon>Bacteria</taxon>
        <taxon>Bacillati</taxon>
        <taxon>Actinomycetota</taxon>
        <taxon>Actinomycetes</taxon>
        <taxon>Mycobacteriales</taxon>
        <taxon>Mycobacteriaceae</taxon>
        <taxon>Mycolicibacterium</taxon>
    </lineage>
</organism>
<evidence type="ECO:0000313" key="3">
    <source>
        <dbReference type="Proteomes" id="UP000094008"/>
    </source>
</evidence>
<accession>A0A1A0VJA1</accession>
<comment type="caution">
    <text evidence="2">The sequence shown here is derived from an EMBL/GenBank/DDBJ whole genome shotgun (WGS) entry which is preliminary data.</text>
</comment>
<dbReference type="RefSeq" id="WP_064886725.1">
    <property type="nucleotide sequence ID" value="NZ_LZSY01000170.1"/>
</dbReference>
<sequence length="262" mass="28775">MQFVNPPLVSTGDIANSVSLNESGTFTYLAADLGVIDPPHLIRYDQTYVVNGWAVEALNDGTRFTNNRTNEGFWVSVTEVKSIGQPERARSPAGQRRYSIAARLVAQPRSTGYDHPGHHAALLIDQISFTVAALRGHRPPTGLARSPARRHSRLPTPVQPPRQCTWASNHTLTTPKFTINTTEKRPIRNSRTVNDVHHVSQAMWFLSLSSALGYIGGSSRSMGEHHGSQRNWTRHRKPKDAVGGDGCGGSGRDGCDVLHSWN</sequence>
<dbReference type="AlphaFoldDB" id="A0A1A0VJA1"/>
<gene>
    <name evidence="2" type="ORF">A5779_07395</name>
</gene>
<dbReference type="Proteomes" id="UP000094008">
    <property type="component" value="Unassembled WGS sequence"/>
</dbReference>
<proteinExistence type="predicted"/>
<evidence type="ECO:0000313" key="2">
    <source>
        <dbReference type="EMBL" id="OBB83323.1"/>
    </source>
</evidence>
<name>A0A1A0VJA1_MYCPR</name>
<dbReference type="OrthoDB" id="4732220at2"/>
<reference evidence="3" key="1">
    <citation type="submission" date="2016-06" db="EMBL/GenBank/DDBJ databases">
        <authorList>
            <person name="Sutton G."/>
            <person name="Brinkac L."/>
            <person name="Sanka R."/>
            <person name="Adams M."/>
            <person name="Lau E."/>
            <person name="Mehaffy C."/>
            <person name="Tameris M."/>
            <person name="Hatherill M."/>
            <person name="Hanekom W."/>
            <person name="Mahomed H."/>
            <person name="Mcshane H."/>
        </authorList>
    </citation>
    <scope>NUCLEOTIDE SEQUENCE [LARGE SCALE GENOMIC DNA]</scope>
    <source>
        <strain evidence="3">852002-10433_SCH5171157</strain>
    </source>
</reference>